<keyword evidence="10" id="KW-0479">Metal-binding</keyword>
<comment type="cofactor">
    <cofactor evidence="1">
        <name>Mn(2+)</name>
        <dbReference type="ChEBI" id="CHEBI:29035"/>
    </cofactor>
</comment>
<organism evidence="20 21">
    <name type="scientific">Metarhizium humberi</name>
    <dbReference type="NCBI Taxonomy" id="2596975"/>
    <lineage>
        <taxon>Eukaryota</taxon>
        <taxon>Fungi</taxon>
        <taxon>Dikarya</taxon>
        <taxon>Ascomycota</taxon>
        <taxon>Pezizomycotina</taxon>
        <taxon>Sordariomycetes</taxon>
        <taxon>Hypocreomycetidae</taxon>
        <taxon>Hypocreales</taxon>
        <taxon>Clavicipitaceae</taxon>
        <taxon>Metarhizium</taxon>
    </lineage>
</organism>
<evidence type="ECO:0000256" key="1">
    <source>
        <dbReference type="ARBA" id="ARBA00001936"/>
    </source>
</evidence>
<dbReference type="SUPFAM" id="SSF81585">
    <property type="entry name" value="PsbU/PolX domain-like"/>
    <property type="match status" value="1"/>
</dbReference>
<evidence type="ECO:0000313" key="21">
    <source>
        <dbReference type="Proteomes" id="UP000764110"/>
    </source>
</evidence>
<feature type="region of interest" description="Disordered" evidence="18">
    <location>
        <begin position="239"/>
        <end position="272"/>
    </location>
</feature>
<sequence>MALEQPSLDRKIAYFDRLKALQDDADDFDALEEQDRLVRARFFHTRTIPPRPQVYEGNAARKNKSPRKQIEKIERPGLSKETTIKATPQNLMRNRLTSLLDPDGTIIPDSARLKKNSVTSLERSETIDSPSTGPKKRKRDSINLRPEQEQIFKGLLFYYIPNNDIAPLRKLRINKAREYGALWTPYVESATHVIVDKGIQYEDVERIVSGRKVKLVNEEYPIDCIRFRAVVDARQRKYMVPGQPEQDEENGEEAQVESTEESTQSLKIKPQHRNSRRWDFVPVLGTPDVEDSQRVGSGDVGGAADGEKVVPRMREDEDRVSGEESERNDSNGNDELSQYILMMQEFKGLPLENDDDNDSRSTTDGAEAHSHAEEDRVSSEEEQEQRMTGPGKKRGFGGKHTPFEDRFACNQAGAQDAYQNNPNSRTIEVLQSMANYYDRVNDHWRTTGYRKAITTLKKQATRITTEEEAFQLPHIGRRIAQKIEEIVTTNKLQRLEYAQDEPMDGALQVFLRIYGVGNKQAQQWVSQGYRTLEDIKSKAKLNPSQRVGVEHYDDLNTRIPRREVEALGAFVRRAAARIDAQAELIIGGSYRRGSTSSGDIDFIVTKLDTESVAQLRPFLDELVRALEKDGFLTARLASFHAGGDGSKWHGCCVLPKTKGINDRDYRPVWRRIDFLLVPASEMGGALIYFTGNDIFNRSMRLLASKKGMRLNQRGLYKDVIRGPGRVRVTEGELVEGRDERRIFDILGVKWREPHERWC</sequence>
<dbReference type="GO" id="GO:0005634">
    <property type="term" value="C:nucleus"/>
    <property type="evidence" value="ECO:0007669"/>
    <property type="project" value="UniProtKB-SubCell"/>
</dbReference>
<dbReference type="PROSITE" id="PS50172">
    <property type="entry name" value="BRCT"/>
    <property type="match status" value="1"/>
</dbReference>
<evidence type="ECO:0000256" key="2">
    <source>
        <dbReference type="ARBA" id="ARBA00004123"/>
    </source>
</evidence>
<dbReference type="InterPro" id="IPR028207">
    <property type="entry name" value="DNA_pol_B_palm_palm"/>
</dbReference>
<evidence type="ECO:0000256" key="5">
    <source>
        <dbReference type="ARBA" id="ARBA00016513"/>
    </source>
</evidence>
<dbReference type="Pfam" id="PF14791">
    <property type="entry name" value="DNA_pol_B_thumb"/>
    <property type="match status" value="1"/>
</dbReference>
<dbReference type="InterPro" id="IPR018944">
    <property type="entry name" value="DNA_pol_lambd_fingers_domain"/>
</dbReference>
<dbReference type="InterPro" id="IPR001357">
    <property type="entry name" value="BRCT_dom"/>
</dbReference>
<evidence type="ECO:0000256" key="10">
    <source>
        <dbReference type="ARBA" id="ARBA00022723"/>
    </source>
</evidence>
<comment type="caution">
    <text evidence="20">The sequence shown here is derived from an EMBL/GenBank/DDBJ whole genome shotgun (WGS) entry which is preliminary data.</text>
</comment>
<dbReference type="AlphaFoldDB" id="A0A9P8S5R7"/>
<dbReference type="PANTHER" id="PTHR11276:SF28">
    <property type="entry name" value="DNA POLYMERASE LAMBDA"/>
    <property type="match status" value="1"/>
</dbReference>
<evidence type="ECO:0000256" key="15">
    <source>
        <dbReference type="ARBA" id="ARBA00023242"/>
    </source>
</evidence>
<dbReference type="InterPro" id="IPR029398">
    <property type="entry name" value="PolB_thumb"/>
</dbReference>
<feature type="region of interest" description="Disordered" evidence="18">
    <location>
        <begin position="49"/>
        <end position="69"/>
    </location>
</feature>
<dbReference type="Gene3D" id="1.10.150.110">
    <property type="entry name" value="DNA polymerase beta, N-terminal domain-like"/>
    <property type="match status" value="1"/>
</dbReference>
<dbReference type="InterPro" id="IPR022312">
    <property type="entry name" value="DNA_pol_X"/>
</dbReference>
<feature type="compositionally biased region" description="Polar residues" evidence="18">
    <location>
        <begin position="117"/>
        <end position="132"/>
    </location>
</feature>
<protein>
    <recommendedName>
        <fullName evidence="5">DNA polymerase lambda</fullName>
        <ecNumber evidence="4">2.7.7.7</ecNumber>
    </recommendedName>
</protein>
<proteinExistence type="inferred from homology"/>
<evidence type="ECO:0000256" key="18">
    <source>
        <dbReference type="SAM" id="MobiDB-lite"/>
    </source>
</evidence>
<accession>A0A9P8S5R7</accession>
<keyword evidence="21" id="KW-1185">Reference proteome</keyword>
<dbReference type="GO" id="GO:0016829">
    <property type="term" value="F:lyase activity"/>
    <property type="evidence" value="ECO:0007669"/>
    <property type="project" value="UniProtKB-KW"/>
</dbReference>
<dbReference type="InterPro" id="IPR036420">
    <property type="entry name" value="BRCT_dom_sf"/>
</dbReference>
<evidence type="ECO:0000256" key="13">
    <source>
        <dbReference type="ARBA" id="ARBA00023204"/>
    </source>
</evidence>
<evidence type="ECO:0000256" key="12">
    <source>
        <dbReference type="ARBA" id="ARBA00022932"/>
    </source>
</evidence>
<comment type="similarity">
    <text evidence="3">Belongs to the DNA polymerase type-X family.</text>
</comment>
<dbReference type="Gene3D" id="1.10.150.20">
    <property type="entry name" value="5' to 3' exonuclease, C-terminal subdomain"/>
    <property type="match status" value="1"/>
</dbReference>
<comment type="catalytic activity">
    <reaction evidence="16">
        <text>DNA(n) + a 2'-deoxyribonucleoside 5'-triphosphate = DNA(n+1) + diphosphate</text>
        <dbReference type="Rhea" id="RHEA:22508"/>
        <dbReference type="Rhea" id="RHEA-COMP:17339"/>
        <dbReference type="Rhea" id="RHEA-COMP:17340"/>
        <dbReference type="ChEBI" id="CHEBI:33019"/>
        <dbReference type="ChEBI" id="CHEBI:61560"/>
        <dbReference type="ChEBI" id="CHEBI:173112"/>
        <dbReference type="EC" id="2.7.7.7"/>
    </reaction>
</comment>
<evidence type="ECO:0000256" key="9">
    <source>
        <dbReference type="ARBA" id="ARBA00022705"/>
    </source>
</evidence>
<dbReference type="SUPFAM" id="SSF47802">
    <property type="entry name" value="DNA polymerase beta, N-terminal domain-like"/>
    <property type="match status" value="1"/>
</dbReference>
<feature type="domain" description="BRCT" evidence="19">
    <location>
        <begin position="147"/>
        <end position="238"/>
    </location>
</feature>
<feature type="region of interest" description="Disordered" evidence="18">
    <location>
        <begin position="350"/>
        <end position="402"/>
    </location>
</feature>
<dbReference type="EC" id="2.7.7.7" evidence="4"/>
<dbReference type="InterPro" id="IPR002008">
    <property type="entry name" value="DNA_pol_X_beta-like"/>
</dbReference>
<keyword evidence="9" id="KW-0235">DNA replication</keyword>
<dbReference type="Gene3D" id="3.40.50.10190">
    <property type="entry name" value="BRCT domain"/>
    <property type="match status" value="1"/>
</dbReference>
<feature type="compositionally biased region" description="Acidic residues" evidence="18">
    <location>
        <begin position="245"/>
        <end position="260"/>
    </location>
</feature>
<dbReference type="SUPFAM" id="SSF52113">
    <property type="entry name" value="BRCT domain"/>
    <property type="match status" value="1"/>
</dbReference>
<keyword evidence="15" id="KW-0539">Nucleus</keyword>
<dbReference type="FunFam" id="1.10.150.20:FF:000010">
    <property type="entry name" value="DNA polymerase lambda"/>
    <property type="match status" value="1"/>
</dbReference>
<evidence type="ECO:0000256" key="4">
    <source>
        <dbReference type="ARBA" id="ARBA00012417"/>
    </source>
</evidence>
<dbReference type="PRINTS" id="PR00870">
    <property type="entry name" value="DNAPOLXBETA"/>
</dbReference>
<evidence type="ECO:0000256" key="8">
    <source>
        <dbReference type="ARBA" id="ARBA00022695"/>
    </source>
</evidence>
<evidence type="ECO:0000256" key="14">
    <source>
        <dbReference type="ARBA" id="ARBA00023239"/>
    </source>
</evidence>
<dbReference type="GO" id="GO:0046872">
    <property type="term" value="F:metal ion binding"/>
    <property type="evidence" value="ECO:0007669"/>
    <property type="project" value="UniProtKB-KW"/>
</dbReference>
<evidence type="ECO:0000256" key="16">
    <source>
        <dbReference type="ARBA" id="ARBA00049244"/>
    </source>
</evidence>
<keyword evidence="14" id="KW-0456">Lyase</keyword>
<evidence type="ECO:0000259" key="19">
    <source>
        <dbReference type="PROSITE" id="PS50172"/>
    </source>
</evidence>
<dbReference type="GO" id="GO:0003677">
    <property type="term" value="F:DNA binding"/>
    <property type="evidence" value="ECO:0007669"/>
    <property type="project" value="InterPro"/>
</dbReference>
<keyword evidence="13" id="KW-0234">DNA repair</keyword>
<keyword evidence="7" id="KW-0808">Transferase</keyword>
<keyword evidence="6" id="KW-0237">DNA synthesis</keyword>
<dbReference type="PANTHER" id="PTHR11276">
    <property type="entry name" value="DNA POLYMERASE TYPE-X FAMILY MEMBER"/>
    <property type="match status" value="1"/>
</dbReference>
<evidence type="ECO:0000256" key="11">
    <source>
        <dbReference type="ARBA" id="ARBA00022763"/>
    </source>
</evidence>
<evidence type="ECO:0000256" key="6">
    <source>
        <dbReference type="ARBA" id="ARBA00022634"/>
    </source>
</evidence>
<dbReference type="InterPro" id="IPR010996">
    <property type="entry name" value="HHH_MUS81"/>
</dbReference>
<dbReference type="Pfam" id="PF10391">
    <property type="entry name" value="DNA_pol_lambd_f"/>
    <property type="match status" value="1"/>
</dbReference>
<dbReference type="CDD" id="cd00141">
    <property type="entry name" value="NT_POLXc"/>
    <property type="match status" value="1"/>
</dbReference>
<dbReference type="InterPro" id="IPR043519">
    <property type="entry name" value="NT_sf"/>
</dbReference>
<dbReference type="PRINTS" id="PR00869">
    <property type="entry name" value="DNAPOLX"/>
</dbReference>
<comment type="subcellular location">
    <subcellularLocation>
        <location evidence="2">Nucleus</location>
    </subcellularLocation>
</comment>
<evidence type="ECO:0000256" key="17">
    <source>
        <dbReference type="PIRSR" id="PIRSR622312-50"/>
    </source>
</evidence>
<dbReference type="Gene3D" id="3.30.460.10">
    <property type="entry name" value="Beta Polymerase, domain 2"/>
    <property type="match status" value="1"/>
</dbReference>
<keyword evidence="11" id="KW-0227">DNA damage</keyword>
<dbReference type="EMBL" id="JACEFI010000011">
    <property type="protein sequence ID" value="KAH0595891.1"/>
    <property type="molecule type" value="Genomic_DNA"/>
</dbReference>
<dbReference type="InterPro" id="IPR027421">
    <property type="entry name" value="DNA_pol_lamdba_lyase_dom_sf"/>
</dbReference>
<gene>
    <name evidence="20" type="ORF">MHUMG1_06440</name>
</gene>
<dbReference type="SMART" id="SM00483">
    <property type="entry name" value="POLXc"/>
    <property type="match status" value="1"/>
</dbReference>
<dbReference type="GO" id="GO:0006303">
    <property type="term" value="P:double-strand break repair via nonhomologous end joining"/>
    <property type="evidence" value="ECO:0007669"/>
    <property type="project" value="TreeGrafter"/>
</dbReference>
<dbReference type="Gene3D" id="3.30.210.10">
    <property type="entry name" value="DNA polymerase, thumb domain"/>
    <property type="match status" value="1"/>
</dbReference>
<keyword evidence="8" id="KW-0548">Nucleotidyltransferase</keyword>
<dbReference type="Pfam" id="PF14792">
    <property type="entry name" value="DNA_pol_B_palm"/>
    <property type="match status" value="1"/>
</dbReference>
<feature type="active site" description="Nucleophile; Schiff-base intermediate with DNA; for 5'-dRP lyase activity" evidence="17">
    <location>
        <position position="482"/>
    </location>
</feature>
<name>A0A9P8S5R7_9HYPO</name>
<evidence type="ECO:0000256" key="7">
    <source>
        <dbReference type="ARBA" id="ARBA00022679"/>
    </source>
</evidence>
<dbReference type="SUPFAM" id="SSF81301">
    <property type="entry name" value="Nucleotidyltransferase"/>
    <property type="match status" value="1"/>
</dbReference>
<dbReference type="Proteomes" id="UP000764110">
    <property type="component" value="Unassembled WGS sequence"/>
</dbReference>
<keyword evidence="12" id="KW-0239">DNA-directed DNA polymerase</keyword>
<dbReference type="GO" id="GO:0003887">
    <property type="term" value="F:DNA-directed DNA polymerase activity"/>
    <property type="evidence" value="ECO:0007669"/>
    <property type="project" value="UniProtKB-KW"/>
</dbReference>
<dbReference type="Pfam" id="PF14716">
    <property type="entry name" value="HHH_8"/>
    <property type="match status" value="1"/>
</dbReference>
<dbReference type="InterPro" id="IPR002054">
    <property type="entry name" value="DNA-dir_DNA_pol_X"/>
</dbReference>
<feature type="compositionally biased region" description="Basic and acidic residues" evidence="18">
    <location>
        <begin position="305"/>
        <end position="329"/>
    </location>
</feature>
<dbReference type="FunFam" id="3.30.210.10:FF:000001">
    <property type="entry name" value="DNA polymerase lambda"/>
    <property type="match status" value="1"/>
</dbReference>
<dbReference type="InterPro" id="IPR037160">
    <property type="entry name" value="DNA_Pol_thumb_sf"/>
</dbReference>
<feature type="region of interest" description="Disordered" evidence="18">
    <location>
        <begin position="285"/>
        <end position="334"/>
    </location>
</feature>
<feature type="region of interest" description="Disordered" evidence="18">
    <location>
        <begin position="117"/>
        <end position="143"/>
    </location>
</feature>
<evidence type="ECO:0000313" key="20">
    <source>
        <dbReference type="EMBL" id="KAH0595891.1"/>
    </source>
</evidence>
<dbReference type="FunFam" id="1.10.150.110:FF:000005">
    <property type="entry name" value="DNA polymerase POL4"/>
    <property type="match status" value="1"/>
</dbReference>
<feature type="compositionally biased region" description="Basic and acidic residues" evidence="18">
    <location>
        <begin position="358"/>
        <end position="379"/>
    </location>
</feature>
<evidence type="ECO:0000256" key="3">
    <source>
        <dbReference type="ARBA" id="ARBA00008323"/>
    </source>
</evidence>
<reference evidence="20 21" key="1">
    <citation type="submission" date="2020-07" db="EMBL/GenBank/DDBJ databases">
        <title>Metarhizium humberi genome.</title>
        <authorList>
            <person name="Lysoe E."/>
        </authorList>
    </citation>
    <scope>NUCLEOTIDE SEQUENCE [LARGE SCALE GENOMIC DNA]</scope>
    <source>
        <strain evidence="20 21">ESALQ1638</strain>
    </source>
</reference>